<accession>A0A1I3QA75</accession>
<keyword evidence="2" id="KW-1185">Reference proteome</keyword>
<proteinExistence type="predicted"/>
<dbReference type="AlphaFoldDB" id="A0A1I3QA75"/>
<gene>
    <name evidence="1" type="ORF">SAMN04487893_105111</name>
</gene>
<protein>
    <recommendedName>
        <fullName evidence="3">DUF3078 domain-containing protein</fullName>
    </recommendedName>
</protein>
<name>A0A1I3QA75_9FLAO</name>
<dbReference type="RefSeq" id="WP_245753864.1">
    <property type="nucleotide sequence ID" value="NZ_FORU01000005.1"/>
</dbReference>
<dbReference type="Proteomes" id="UP000243887">
    <property type="component" value="Unassembled WGS sequence"/>
</dbReference>
<dbReference type="EMBL" id="FORU01000005">
    <property type="protein sequence ID" value="SFJ30221.1"/>
    <property type="molecule type" value="Genomic_DNA"/>
</dbReference>
<dbReference type="Pfam" id="PF11276">
    <property type="entry name" value="DUF3078"/>
    <property type="match status" value="1"/>
</dbReference>
<evidence type="ECO:0008006" key="3">
    <source>
        <dbReference type="Google" id="ProtNLM"/>
    </source>
</evidence>
<sequence length="413" mass="46511">MNSITLLLKNTIKIILLGMSLILFQGVYAQETETVKDTVKFRVADKVGDKDVSAQNNPFNPLMGFLPLKNNSVTSNRTRIAVMFDGNNAIPYFKPEIFVERNKPKLAPIVANYVPAKINLNFIPKNDTIIGYWDKIVKTGLDMNQISFVNWSSGGDNSISGLAKIDLGLKFTKGRLIWDTNLAVRYGLNQQEGREMRKTDDVLELNSTFGYKSGTLSDWYYTSKLNFKTQFTEGYAYPNVEQPISMFMAPAYLFLGVGAEYSEPMTNMKFYIAPITLKSTFVMDETLANQGAFGVDAAVYDENGVLVSKGKNSRSEVGLLLSNEWKREIFKNITIDHKLSLYTDYVNGFGNVDISWQISFDMKINDFVKANVGAQLIYDDNIKNKREVNGEQIIEGPRVQFKQLLGVGLAYTF</sequence>
<evidence type="ECO:0000313" key="1">
    <source>
        <dbReference type="EMBL" id="SFJ30221.1"/>
    </source>
</evidence>
<dbReference type="STRING" id="1150112.SAMN04487893_105111"/>
<reference evidence="2" key="1">
    <citation type="submission" date="2016-10" db="EMBL/GenBank/DDBJ databases">
        <authorList>
            <person name="Varghese N."/>
            <person name="Submissions S."/>
        </authorList>
    </citation>
    <scope>NUCLEOTIDE SEQUENCE [LARGE SCALE GENOMIC DNA]</scope>
    <source>
        <strain evidence="2">DSM 26542</strain>
    </source>
</reference>
<dbReference type="InterPro" id="IPR021428">
    <property type="entry name" value="DUF3078"/>
</dbReference>
<organism evidence="1 2">
    <name type="scientific">Myroides guanonis</name>
    <dbReference type="NCBI Taxonomy" id="1150112"/>
    <lineage>
        <taxon>Bacteria</taxon>
        <taxon>Pseudomonadati</taxon>
        <taxon>Bacteroidota</taxon>
        <taxon>Flavobacteriia</taxon>
        <taxon>Flavobacteriales</taxon>
        <taxon>Flavobacteriaceae</taxon>
        <taxon>Myroides</taxon>
    </lineage>
</organism>
<evidence type="ECO:0000313" key="2">
    <source>
        <dbReference type="Proteomes" id="UP000243887"/>
    </source>
</evidence>